<gene>
    <name evidence="1" type="ORF">Cgig2_014977</name>
</gene>
<sequence>MKVQNGRCHPFPTSHNGPSVSILLFTDDVVFFAEASMESAHFVKNYLDIFCRALGQKVSGAKSNVYFSTNTNTQLVENVRNDLEMRRTEDLGWYLGVPSCAGGLALQAMRALSSSYLMKRVGRELLYPQTSTLAARASNGWRGILEQLYFVKETVGMAVGDDCAMRFCSTLR</sequence>
<evidence type="ECO:0008006" key="3">
    <source>
        <dbReference type="Google" id="ProtNLM"/>
    </source>
</evidence>
<organism evidence="1 2">
    <name type="scientific">Carnegiea gigantea</name>
    <dbReference type="NCBI Taxonomy" id="171969"/>
    <lineage>
        <taxon>Eukaryota</taxon>
        <taxon>Viridiplantae</taxon>
        <taxon>Streptophyta</taxon>
        <taxon>Embryophyta</taxon>
        <taxon>Tracheophyta</taxon>
        <taxon>Spermatophyta</taxon>
        <taxon>Magnoliopsida</taxon>
        <taxon>eudicotyledons</taxon>
        <taxon>Gunneridae</taxon>
        <taxon>Pentapetalae</taxon>
        <taxon>Caryophyllales</taxon>
        <taxon>Cactineae</taxon>
        <taxon>Cactaceae</taxon>
        <taxon>Cactoideae</taxon>
        <taxon>Echinocereeae</taxon>
        <taxon>Carnegiea</taxon>
    </lineage>
</organism>
<evidence type="ECO:0000313" key="1">
    <source>
        <dbReference type="EMBL" id="KAJ8432358.1"/>
    </source>
</evidence>
<protein>
    <recommendedName>
        <fullName evidence="3">Reverse transcriptase domain-containing protein</fullName>
    </recommendedName>
</protein>
<keyword evidence="2" id="KW-1185">Reference proteome</keyword>
<proteinExistence type="predicted"/>
<evidence type="ECO:0000313" key="2">
    <source>
        <dbReference type="Proteomes" id="UP001153076"/>
    </source>
</evidence>
<accession>A0A9Q1Q813</accession>
<name>A0A9Q1Q813_9CARY</name>
<dbReference type="OrthoDB" id="1434716at2759"/>
<reference evidence="1" key="1">
    <citation type="submission" date="2022-04" db="EMBL/GenBank/DDBJ databases">
        <title>Carnegiea gigantea Genome sequencing and assembly v2.</title>
        <authorList>
            <person name="Copetti D."/>
            <person name="Sanderson M.J."/>
            <person name="Burquez A."/>
            <person name="Wojciechowski M.F."/>
        </authorList>
    </citation>
    <scope>NUCLEOTIDE SEQUENCE</scope>
    <source>
        <strain evidence="1">SGP5-SGP5p</strain>
        <tissue evidence="1">Aerial part</tissue>
    </source>
</reference>
<dbReference type="EMBL" id="JAKOGI010000611">
    <property type="protein sequence ID" value="KAJ8432358.1"/>
    <property type="molecule type" value="Genomic_DNA"/>
</dbReference>
<comment type="caution">
    <text evidence="1">The sequence shown here is derived from an EMBL/GenBank/DDBJ whole genome shotgun (WGS) entry which is preliminary data.</text>
</comment>
<dbReference type="AlphaFoldDB" id="A0A9Q1Q813"/>
<dbReference type="Proteomes" id="UP001153076">
    <property type="component" value="Unassembled WGS sequence"/>
</dbReference>